<feature type="region of interest" description="Disordered" evidence="2">
    <location>
        <begin position="1318"/>
        <end position="1369"/>
    </location>
</feature>
<feature type="transmembrane region" description="Helical" evidence="3">
    <location>
        <begin position="1377"/>
        <end position="1398"/>
    </location>
</feature>
<reference evidence="4" key="1">
    <citation type="journal article" date="2023" name="Mol. Phylogenet. Evol.">
        <title>Genome-scale phylogeny and comparative genomics of the fungal order Sordariales.</title>
        <authorList>
            <person name="Hensen N."/>
            <person name="Bonometti L."/>
            <person name="Westerberg I."/>
            <person name="Brannstrom I.O."/>
            <person name="Guillou S."/>
            <person name="Cros-Aarteil S."/>
            <person name="Calhoun S."/>
            <person name="Haridas S."/>
            <person name="Kuo A."/>
            <person name="Mondo S."/>
            <person name="Pangilinan J."/>
            <person name="Riley R."/>
            <person name="LaButti K."/>
            <person name="Andreopoulos B."/>
            <person name="Lipzen A."/>
            <person name="Chen C."/>
            <person name="Yan M."/>
            <person name="Daum C."/>
            <person name="Ng V."/>
            <person name="Clum A."/>
            <person name="Steindorff A."/>
            <person name="Ohm R.A."/>
            <person name="Martin F."/>
            <person name="Silar P."/>
            <person name="Natvig D.O."/>
            <person name="Lalanne C."/>
            <person name="Gautier V."/>
            <person name="Ament-Velasquez S.L."/>
            <person name="Kruys A."/>
            <person name="Hutchinson M.I."/>
            <person name="Powell A.J."/>
            <person name="Barry K."/>
            <person name="Miller A.N."/>
            <person name="Grigoriev I.V."/>
            <person name="Debuchy R."/>
            <person name="Gladieux P."/>
            <person name="Hiltunen Thoren M."/>
            <person name="Johannesson H."/>
        </authorList>
    </citation>
    <scope>NUCLEOTIDE SEQUENCE</scope>
    <source>
        <strain evidence="4">CBS 892.96</strain>
    </source>
</reference>
<feature type="coiled-coil region" evidence="1">
    <location>
        <begin position="140"/>
        <end position="209"/>
    </location>
</feature>
<feature type="transmembrane region" description="Helical" evidence="3">
    <location>
        <begin position="1177"/>
        <end position="1198"/>
    </location>
</feature>
<keyword evidence="1" id="KW-0175">Coiled coil</keyword>
<feature type="region of interest" description="Disordered" evidence="2">
    <location>
        <begin position="1134"/>
        <end position="1160"/>
    </location>
</feature>
<feature type="compositionally biased region" description="Basic and acidic residues" evidence="2">
    <location>
        <begin position="661"/>
        <end position="671"/>
    </location>
</feature>
<evidence type="ECO:0000256" key="3">
    <source>
        <dbReference type="SAM" id="Phobius"/>
    </source>
</evidence>
<feature type="compositionally biased region" description="Low complexity" evidence="2">
    <location>
        <begin position="753"/>
        <end position="764"/>
    </location>
</feature>
<protein>
    <submittedName>
        <fullName evidence="4">Uncharacterized protein</fullName>
    </submittedName>
</protein>
<feature type="compositionally biased region" description="Basic and acidic residues" evidence="2">
    <location>
        <begin position="609"/>
        <end position="639"/>
    </location>
</feature>
<gene>
    <name evidence="4" type="ORF">QBC36DRAFT_360602</name>
</gene>
<feature type="coiled-coil region" evidence="1">
    <location>
        <begin position="326"/>
        <end position="367"/>
    </location>
</feature>
<feature type="coiled-coil region" evidence="1">
    <location>
        <begin position="394"/>
        <end position="435"/>
    </location>
</feature>
<sequence>MSGEQDESGVLEARASLTMGTMSTPRGGPRVRRSAFRRPQNQSIYRISNNYDPWANGRITWTKAGEETLNQMLSTATQPPIQGFWQNLRPGAKEIVHTWFETNEPLHEKKNDRPIVSAFRDLIHGYNHVMTGWMNSLRTAAELNKHLGQERTRVETLTEENQNLLRQTRELRHTVVRNGEFMETLEMKNREHEDRIGDLTQQLKIKQVENRRLTQTLNSRRSQQTTPGGTVIDDGRDGHRGTTWSEDIGRKERDDYLFNITQANDRADAAESRNRELEAAIARLRAGQEVVNQAGDSVTSTGVGAGSASAAAIALKATEEKYQDWVGELKNENSGLKTENESLKKTNEGLETAIQALATRNDETLRQEKEKRQADCQELQGMLAKQRSVMAGKLQKTTQDLGDCQETYDKLKRRAAEYEKKIRRLEIDNDNGINRLRRQVDSINESVKKLIPKLNKLDQWVNQASAARDQYLESVEKAQPILKKADKLKKTQTSSQEIVRGLADLVTSAEKVRESHEPTLKEAKETRDGTRETIKDLAGLNEMLLGWRSRVRSGLGSTTALRHEGGMIASTLERLEHQHREQQCAQKDASDADTLGGRLRSQHITPSKTQKEERPPTAKPAHTERVSEAALARRRDRVPQRPPPTLVFVDEPVRDTPVAVRGDEKDKKPEFETPPNNYPFEHDITSSKRGRIHAANAPNPEEASEPRERHSSEEGRPPSSVEPRSPGEPRSPEAASKSPEAPKSHEKPPNQTSSASSPLSPPGSDEQSVLDDGLDSNELEILEGFIKISEIIRRVSDEDNRKPDNSFLAALLRRDQQEMKDALLRIFNVTGFPPQDILGPVGREDHRLFWVCRAYKEFEFNAAKEKFDEAAALKWLEYCERHINLQIREREGSPEAALSIASERHEEARQLRTKYDELETELLGAKLSAEEEFYVLSCVKRHLDSGKGAGQIEELIWGIAPVIDREAKLREVTLELSKWVKEYSEWVEAVLVPQYIDPLKAVIQTLKNKIADVNDFDDKILLEARIKRLRLLIRHNYIEELPLKDTFKSPLETVTANILVNKDVIEAQEETRRNRIESLIREKAMELYSTYSHSKHAESACFCSLLKYFAPKVYYGAVRDGCCGQGRMVSPIKEGTNVDTQPVRPESRPAPGSPSSLRRGRRVCQGHHGHGLLSASATLPTVICHVLTTLLWIILYVLSTPLDIYFALLFIFTTPFNIVSCNFTWIKYYLTYLHWYFFPKNYAENYLPTASFSPPTAPSTKAPFSPATPFRPPAPSQASTPSFAPSLDDFSPAKIPGGAGPNPIDSFLGDEDEISAIPQFDGAGDSLAPPDRRPSIDMFAFRPSPAPSVKSDDQPTRPPPPEKPKPFRLSAHTASPASLVISLSIITTIFSSVLYLALDQERRIWLSNNHWRRAFVNDMLEPFGTRETRSAAWMDWGVVAFPVNAVIRGLNGVLLRWVPRGWSLVPWDTDRAVVTLLFGGPTLS</sequence>
<reference evidence="4" key="2">
    <citation type="submission" date="2023-05" db="EMBL/GenBank/DDBJ databases">
        <authorList>
            <consortium name="Lawrence Berkeley National Laboratory"/>
            <person name="Steindorff A."/>
            <person name="Hensen N."/>
            <person name="Bonometti L."/>
            <person name="Westerberg I."/>
            <person name="Brannstrom I.O."/>
            <person name="Guillou S."/>
            <person name="Cros-Aarteil S."/>
            <person name="Calhoun S."/>
            <person name="Haridas S."/>
            <person name="Kuo A."/>
            <person name="Mondo S."/>
            <person name="Pangilinan J."/>
            <person name="Riley R."/>
            <person name="Labutti K."/>
            <person name="Andreopoulos B."/>
            <person name="Lipzen A."/>
            <person name="Chen C."/>
            <person name="Yanf M."/>
            <person name="Daum C."/>
            <person name="Ng V."/>
            <person name="Clum A."/>
            <person name="Ohm R."/>
            <person name="Martin F."/>
            <person name="Silar P."/>
            <person name="Natvig D."/>
            <person name="Lalanne C."/>
            <person name="Gautier V."/>
            <person name="Ament-Velasquez S.L."/>
            <person name="Kruys A."/>
            <person name="Hutchinson M.I."/>
            <person name="Powell A.J."/>
            <person name="Barry K."/>
            <person name="Miller A.N."/>
            <person name="Grigoriev I.V."/>
            <person name="Debuchy R."/>
            <person name="Gladieux P."/>
            <person name="Thoren M.H."/>
            <person name="Johannesson H."/>
        </authorList>
    </citation>
    <scope>NUCLEOTIDE SEQUENCE</scope>
    <source>
        <strain evidence="4">CBS 892.96</strain>
    </source>
</reference>
<dbReference type="EMBL" id="MU866362">
    <property type="protein sequence ID" value="KAK4173179.1"/>
    <property type="molecule type" value="Genomic_DNA"/>
</dbReference>
<feature type="region of interest" description="Disordered" evidence="2">
    <location>
        <begin position="15"/>
        <end position="34"/>
    </location>
</feature>
<dbReference type="Proteomes" id="UP001302321">
    <property type="component" value="Unassembled WGS sequence"/>
</dbReference>
<feature type="region of interest" description="Disordered" evidence="2">
    <location>
        <begin position="601"/>
        <end position="771"/>
    </location>
</feature>
<proteinExistence type="predicted"/>
<dbReference type="PANTHER" id="PTHR24216">
    <property type="entry name" value="PAXILLIN-RELATED"/>
    <property type="match status" value="1"/>
</dbReference>
<feature type="region of interest" description="Disordered" evidence="2">
    <location>
        <begin position="1258"/>
        <end position="1282"/>
    </location>
</feature>
<evidence type="ECO:0000256" key="1">
    <source>
        <dbReference type="SAM" id="Coils"/>
    </source>
</evidence>
<feature type="compositionally biased region" description="Polar residues" evidence="2">
    <location>
        <begin position="213"/>
        <end position="228"/>
    </location>
</feature>
<feature type="compositionally biased region" description="Basic and acidic residues" evidence="2">
    <location>
        <begin position="1350"/>
        <end position="1365"/>
    </location>
</feature>
<feature type="compositionally biased region" description="Low complexity" evidence="2">
    <location>
        <begin position="1258"/>
        <end position="1268"/>
    </location>
</feature>
<keyword evidence="3" id="KW-0812">Transmembrane</keyword>
<keyword evidence="5" id="KW-1185">Reference proteome</keyword>
<evidence type="ECO:0000313" key="4">
    <source>
        <dbReference type="EMBL" id="KAK4173179.1"/>
    </source>
</evidence>
<feature type="compositionally biased region" description="Basic and acidic residues" evidence="2">
    <location>
        <begin position="704"/>
        <end position="716"/>
    </location>
</feature>
<organism evidence="4 5">
    <name type="scientific">Triangularia setosa</name>
    <dbReference type="NCBI Taxonomy" id="2587417"/>
    <lineage>
        <taxon>Eukaryota</taxon>
        <taxon>Fungi</taxon>
        <taxon>Dikarya</taxon>
        <taxon>Ascomycota</taxon>
        <taxon>Pezizomycotina</taxon>
        <taxon>Sordariomycetes</taxon>
        <taxon>Sordariomycetidae</taxon>
        <taxon>Sordariales</taxon>
        <taxon>Podosporaceae</taxon>
        <taxon>Triangularia</taxon>
    </lineage>
</organism>
<evidence type="ECO:0000313" key="5">
    <source>
        <dbReference type="Proteomes" id="UP001302321"/>
    </source>
</evidence>
<name>A0AAN6W0F5_9PEZI</name>
<feature type="region of interest" description="Disordered" evidence="2">
    <location>
        <begin position="213"/>
        <end position="248"/>
    </location>
</feature>
<dbReference type="PANTHER" id="PTHR24216:SF65">
    <property type="entry name" value="PAXILLIN-LIKE PROTEIN 1"/>
    <property type="match status" value="1"/>
</dbReference>
<keyword evidence="3" id="KW-1133">Transmembrane helix</keyword>
<evidence type="ECO:0000256" key="2">
    <source>
        <dbReference type="SAM" id="MobiDB-lite"/>
    </source>
</evidence>
<feature type="coiled-coil region" evidence="1">
    <location>
        <begin position="260"/>
        <end position="287"/>
    </location>
</feature>
<keyword evidence="3" id="KW-0472">Membrane</keyword>
<comment type="caution">
    <text evidence="4">The sequence shown here is derived from an EMBL/GenBank/DDBJ whole genome shotgun (WGS) entry which is preliminary data.</text>
</comment>
<feature type="transmembrane region" description="Helical" evidence="3">
    <location>
        <begin position="1205"/>
        <end position="1226"/>
    </location>
</feature>
<accession>A0AAN6W0F5</accession>
<feature type="coiled-coil region" evidence="1">
    <location>
        <begin position="901"/>
        <end position="928"/>
    </location>
</feature>